<reference evidence="5" key="1">
    <citation type="submission" date="2022-10" db="EMBL/GenBank/DDBJ databases">
        <authorList>
            <person name="Yu W.X."/>
        </authorList>
    </citation>
    <scope>NUCLEOTIDE SEQUENCE</scope>
    <source>
        <strain evidence="5">AAT</strain>
    </source>
</reference>
<evidence type="ECO:0000256" key="3">
    <source>
        <dbReference type="ARBA" id="ARBA00023235"/>
    </source>
</evidence>
<dbReference type="Pfam" id="PF07221">
    <property type="entry name" value="GlcNAc_2-epim"/>
    <property type="match status" value="1"/>
</dbReference>
<dbReference type="InterPro" id="IPR012341">
    <property type="entry name" value="6hp_glycosidase-like_sf"/>
</dbReference>
<dbReference type="InterPro" id="IPR010819">
    <property type="entry name" value="AGE/CE"/>
</dbReference>
<comment type="function">
    <text evidence="4">Catalyzes the reversible epimerization of cellobiose to 4-O-beta-D-glucopyranosyl-D-mannose (Glc-Man).</text>
</comment>
<dbReference type="EC" id="5.1.3.11" evidence="4"/>
<proteinExistence type="inferred from homology"/>
<comment type="caution">
    <text evidence="5">The sequence shown here is derived from an EMBL/GenBank/DDBJ whole genome shotgun (WGS) entry which is preliminary data.</text>
</comment>
<gene>
    <name evidence="5" type="ORF">OM075_05275</name>
</gene>
<accession>A0AAE3SE62</accession>
<evidence type="ECO:0000256" key="2">
    <source>
        <dbReference type="ARBA" id="ARBA00008558"/>
    </source>
</evidence>
<sequence length="404" mass="47266">MELVSPFFKMDQLVKDMGEEFSLLLQYWTDNSIDIKFGGFVGERDFYNQLVPGAEKGAVLNARILWSFSAAYNFSEDERYLKVAYRAYHYLIEKFWDKEHGGLYWAISEQGEVVSDRKQIYAQGFGIYGFSEFYKATGDAVALEYAQKLFELIEAKSYDEKYGGYVEALSREWNTLDDMRLSDKDANEPKSMNTHLHILEPYTNLYRVWKDEHLKQKIEDLIDVFDKHIINQNTAHFELFFDYDWTVKSSITSYGHDIEGAWLLYEAAYELGNAEQISKVKDTCIKMVDATINEGMVEDGSVFNEKEGDHLDADKHWWPQAEAMVGLAYAWKITGEEFYLHTMIKTWKFIKEKIIDKQNGEWHWRVDQQGNPITSDVKLGFWKCPYHNSRALMEVMTILNESKT</sequence>
<dbReference type="HAMAP" id="MF_00929">
    <property type="entry name" value="Cellobiose_2_epim"/>
    <property type="match status" value="1"/>
</dbReference>
<comment type="similarity">
    <text evidence="4">Belongs to the cellobiose 2-epimerase family.</text>
</comment>
<keyword evidence="3 4" id="KW-0413">Isomerase</keyword>
<name>A0AAE3SE62_9BACT</name>
<evidence type="ECO:0000313" key="6">
    <source>
        <dbReference type="Proteomes" id="UP001209229"/>
    </source>
</evidence>
<dbReference type="InterPro" id="IPR008928">
    <property type="entry name" value="6-hairpin_glycosidase_sf"/>
</dbReference>
<dbReference type="SUPFAM" id="SSF48208">
    <property type="entry name" value="Six-hairpin glycosidases"/>
    <property type="match status" value="1"/>
</dbReference>
<protein>
    <recommendedName>
        <fullName evidence="4">Cellobiose 2-epimerase</fullName>
        <shortName evidence="4">CE</shortName>
        <ecNumber evidence="4">5.1.3.11</ecNumber>
    </recommendedName>
</protein>
<dbReference type="RefSeq" id="WP_301189437.1">
    <property type="nucleotide sequence ID" value="NZ_JAPDPJ010000007.1"/>
</dbReference>
<keyword evidence="6" id="KW-1185">Reference proteome</keyword>
<evidence type="ECO:0000256" key="1">
    <source>
        <dbReference type="ARBA" id="ARBA00001470"/>
    </source>
</evidence>
<dbReference type="EMBL" id="JAPDPJ010000007">
    <property type="protein sequence ID" value="MCW3785866.1"/>
    <property type="molecule type" value="Genomic_DNA"/>
</dbReference>
<organism evidence="5 6">
    <name type="scientific">Plebeiibacterium sediminum</name>
    <dbReference type="NCBI Taxonomy" id="2992112"/>
    <lineage>
        <taxon>Bacteria</taxon>
        <taxon>Pseudomonadati</taxon>
        <taxon>Bacteroidota</taxon>
        <taxon>Bacteroidia</taxon>
        <taxon>Marinilabiliales</taxon>
        <taxon>Marinilabiliaceae</taxon>
        <taxon>Plebeiibacterium</taxon>
    </lineage>
</organism>
<evidence type="ECO:0000313" key="5">
    <source>
        <dbReference type="EMBL" id="MCW3785866.1"/>
    </source>
</evidence>
<comment type="catalytic activity">
    <reaction evidence="1 4">
        <text>D-cellobiose = beta-D-glucosyl-(1-&gt;4)-D-mannopyranose</text>
        <dbReference type="Rhea" id="RHEA:23384"/>
        <dbReference type="ChEBI" id="CHEBI:17057"/>
        <dbReference type="ChEBI" id="CHEBI:47931"/>
        <dbReference type="EC" id="5.1.3.11"/>
    </reaction>
</comment>
<dbReference type="PANTHER" id="PTHR15108">
    <property type="entry name" value="N-ACYLGLUCOSAMINE-2-EPIMERASE"/>
    <property type="match status" value="1"/>
</dbReference>
<dbReference type="AlphaFoldDB" id="A0AAE3SE62"/>
<evidence type="ECO:0000256" key="4">
    <source>
        <dbReference type="HAMAP-Rule" id="MF_00929"/>
    </source>
</evidence>
<dbReference type="Proteomes" id="UP001209229">
    <property type="component" value="Unassembled WGS sequence"/>
</dbReference>
<dbReference type="GO" id="GO:0047736">
    <property type="term" value="F:cellobiose epimerase activity"/>
    <property type="evidence" value="ECO:0007669"/>
    <property type="project" value="UniProtKB-UniRule"/>
</dbReference>
<dbReference type="Gene3D" id="1.50.10.10">
    <property type="match status" value="1"/>
</dbReference>
<dbReference type="GO" id="GO:0005975">
    <property type="term" value="P:carbohydrate metabolic process"/>
    <property type="evidence" value="ECO:0007669"/>
    <property type="project" value="InterPro"/>
</dbReference>
<dbReference type="InterPro" id="IPR028584">
    <property type="entry name" value="Cellobiose_2_epim"/>
</dbReference>
<comment type="similarity">
    <text evidence="2">Belongs to the N-acylglucosamine 2-epimerase family.</text>
</comment>